<keyword evidence="13" id="KW-1185">Reference proteome</keyword>
<evidence type="ECO:0000256" key="4">
    <source>
        <dbReference type="ARBA" id="ARBA00022741"/>
    </source>
</evidence>
<keyword evidence="5 10" id="KW-0378">Hydrolase</keyword>
<dbReference type="NCBIfam" id="TIGR00042">
    <property type="entry name" value="RdgB/HAM1 family non-canonical purine NTP pyrophosphatase"/>
    <property type="match status" value="1"/>
</dbReference>
<evidence type="ECO:0000313" key="12">
    <source>
        <dbReference type="EMBL" id="MCR6095610.1"/>
    </source>
</evidence>
<dbReference type="PANTHER" id="PTHR11067:SF9">
    <property type="entry name" value="INOSINE TRIPHOSPHATE PYROPHOSPHATASE"/>
    <property type="match status" value="1"/>
</dbReference>
<feature type="binding site" evidence="10">
    <location>
        <begin position="9"/>
        <end position="14"/>
    </location>
    <ligand>
        <name>substrate</name>
    </ligand>
</feature>
<dbReference type="GO" id="GO:0009117">
    <property type="term" value="P:nucleotide metabolic process"/>
    <property type="evidence" value="ECO:0007669"/>
    <property type="project" value="UniProtKB-KW"/>
</dbReference>
<keyword evidence="6 10" id="KW-0460">Magnesium</keyword>
<dbReference type="FunFam" id="3.90.950.10:FF:000001">
    <property type="entry name" value="dITP/XTP pyrophosphatase"/>
    <property type="match status" value="1"/>
</dbReference>
<dbReference type="GO" id="GO:0046872">
    <property type="term" value="F:metal ion binding"/>
    <property type="evidence" value="ECO:0007669"/>
    <property type="project" value="UniProtKB-KW"/>
</dbReference>
<organism evidence="12 13">
    <name type="scientific">Salipaludibacillus agaradhaerens</name>
    <name type="common">Bacillus agaradhaerens</name>
    <dbReference type="NCBI Taxonomy" id="76935"/>
    <lineage>
        <taxon>Bacteria</taxon>
        <taxon>Bacillati</taxon>
        <taxon>Bacillota</taxon>
        <taxon>Bacilli</taxon>
        <taxon>Bacillales</taxon>
        <taxon>Bacillaceae</taxon>
    </lineage>
</organism>
<keyword evidence="4 10" id="KW-0547">Nucleotide-binding</keyword>
<keyword evidence="3 10" id="KW-0479">Metal-binding</keyword>
<feature type="binding site" evidence="10">
    <location>
        <position position="177"/>
    </location>
    <ligand>
        <name>substrate</name>
    </ligand>
</feature>
<dbReference type="SUPFAM" id="SSF52972">
    <property type="entry name" value="ITPase-like"/>
    <property type="match status" value="1"/>
</dbReference>
<dbReference type="EC" id="3.6.1.66" evidence="10"/>
<dbReference type="HAMAP" id="MF_01405">
    <property type="entry name" value="Non_canon_purine_NTPase"/>
    <property type="match status" value="1"/>
</dbReference>
<dbReference type="GO" id="GO:0036222">
    <property type="term" value="F:XTP diphosphatase activity"/>
    <property type="evidence" value="ECO:0007669"/>
    <property type="project" value="UniProtKB-UniRule"/>
</dbReference>
<dbReference type="InterPro" id="IPR002637">
    <property type="entry name" value="RdgB/HAM1"/>
</dbReference>
<dbReference type="PANTHER" id="PTHR11067">
    <property type="entry name" value="INOSINE TRIPHOSPHATE PYROPHOSPHATASE/HAM1 PROTEIN"/>
    <property type="match status" value="1"/>
</dbReference>
<dbReference type="GO" id="GO:0005829">
    <property type="term" value="C:cytosol"/>
    <property type="evidence" value="ECO:0007669"/>
    <property type="project" value="TreeGrafter"/>
</dbReference>
<feature type="binding site" evidence="10">
    <location>
        <begin position="182"/>
        <end position="183"/>
    </location>
    <ligand>
        <name>substrate</name>
    </ligand>
</feature>
<dbReference type="Gene3D" id="3.90.950.10">
    <property type="match status" value="1"/>
</dbReference>
<evidence type="ECO:0000313" key="13">
    <source>
        <dbReference type="Proteomes" id="UP001057753"/>
    </source>
</evidence>
<comment type="function">
    <text evidence="10">Pyrophosphatase that catalyzes the hydrolysis of nucleoside triphosphates to their monophosphate derivatives, with a high preference for the non-canonical purine nucleotides XTP (xanthosine triphosphate), dITP (deoxyinosine triphosphate) and ITP. Seems to function as a house-cleaning enzyme that removes non-canonical purine nucleotides from the nucleotide pool, thus preventing their incorporation into DNA/RNA and avoiding chromosomal lesions.</text>
</comment>
<dbReference type="EMBL" id="JABXYM010000001">
    <property type="protein sequence ID" value="MCR6095610.1"/>
    <property type="molecule type" value="Genomic_DNA"/>
</dbReference>
<evidence type="ECO:0000256" key="8">
    <source>
        <dbReference type="ARBA" id="ARBA00051875"/>
    </source>
</evidence>
<feature type="binding site" evidence="10">
    <location>
        <begin position="154"/>
        <end position="157"/>
    </location>
    <ligand>
        <name>substrate</name>
    </ligand>
</feature>
<feature type="active site" description="Proton acceptor" evidence="10">
    <location>
        <position position="71"/>
    </location>
</feature>
<comment type="catalytic activity">
    <reaction evidence="9 10">
        <text>XTP + H2O = XMP + diphosphate + H(+)</text>
        <dbReference type="Rhea" id="RHEA:28610"/>
        <dbReference type="ChEBI" id="CHEBI:15377"/>
        <dbReference type="ChEBI" id="CHEBI:15378"/>
        <dbReference type="ChEBI" id="CHEBI:33019"/>
        <dbReference type="ChEBI" id="CHEBI:57464"/>
        <dbReference type="ChEBI" id="CHEBI:61314"/>
        <dbReference type="EC" id="3.6.1.66"/>
    </reaction>
</comment>
<evidence type="ECO:0000256" key="2">
    <source>
        <dbReference type="ARBA" id="ARBA00011738"/>
    </source>
</evidence>
<dbReference type="Pfam" id="PF01725">
    <property type="entry name" value="Ham1p_like"/>
    <property type="match status" value="1"/>
</dbReference>
<evidence type="ECO:0000256" key="1">
    <source>
        <dbReference type="ARBA" id="ARBA00008023"/>
    </source>
</evidence>
<evidence type="ECO:0000256" key="6">
    <source>
        <dbReference type="ARBA" id="ARBA00022842"/>
    </source>
</evidence>
<dbReference type="GO" id="GO:0017111">
    <property type="term" value="F:ribonucleoside triphosphate phosphatase activity"/>
    <property type="evidence" value="ECO:0007669"/>
    <property type="project" value="InterPro"/>
</dbReference>
<comment type="caution">
    <text evidence="12">The sequence shown here is derived from an EMBL/GenBank/DDBJ whole genome shotgun (WGS) entry which is preliminary data.</text>
</comment>
<accession>A0A9Q4FVF9</accession>
<evidence type="ECO:0000256" key="7">
    <source>
        <dbReference type="ARBA" id="ARBA00023080"/>
    </source>
</evidence>
<keyword evidence="7 10" id="KW-0546">Nucleotide metabolism</keyword>
<evidence type="ECO:0000256" key="5">
    <source>
        <dbReference type="ARBA" id="ARBA00022801"/>
    </source>
</evidence>
<dbReference type="InterPro" id="IPR029001">
    <property type="entry name" value="ITPase-like_fam"/>
</dbReference>
<dbReference type="AlphaFoldDB" id="A0A9Q4FVF9"/>
<evidence type="ECO:0000256" key="9">
    <source>
        <dbReference type="ARBA" id="ARBA00052017"/>
    </source>
</evidence>
<name>A0A9Q4FVF9_SALAG</name>
<dbReference type="GO" id="GO:0035870">
    <property type="term" value="F:dITP diphosphatase activity"/>
    <property type="evidence" value="ECO:0007669"/>
    <property type="project" value="UniProtKB-UniRule"/>
</dbReference>
<dbReference type="InterPro" id="IPR020922">
    <property type="entry name" value="dITP/XTP_pyrophosphatase"/>
</dbReference>
<protein>
    <recommendedName>
        <fullName evidence="10">dITP/XTP pyrophosphatase</fullName>
        <ecNumber evidence="10">3.6.1.66</ecNumber>
    </recommendedName>
    <alternativeName>
        <fullName evidence="10">Non-canonical purine NTP pyrophosphatase</fullName>
    </alternativeName>
    <alternativeName>
        <fullName evidence="10">Non-standard purine NTP pyrophosphatase</fullName>
    </alternativeName>
    <alternativeName>
        <fullName evidence="10">Nucleoside-triphosphate diphosphatase</fullName>
    </alternativeName>
    <alternativeName>
        <fullName evidence="10">Nucleoside-triphosphate pyrophosphatase</fullName>
        <shortName evidence="10">NTPase</shortName>
    </alternativeName>
</protein>
<proteinExistence type="inferred from homology"/>
<dbReference type="RefSeq" id="WP_257820366.1">
    <property type="nucleotide sequence ID" value="NZ_JABXYM010000001.1"/>
</dbReference>
<comment type="cofactor">
    <cofactor evidence="10">
        <name>Mg(2+)</name>
        <dbReference type="ChEBI" id="CHEBI:18420"/>
    </cofactor>
    <text evidence="10">Binds 1 Mg(2+) ion per subunit.</text>
</comment>
<comment type="catalytic activity">
    <reaction evidence="10">
        <text>ITP + H2O = IMP + diphosphate + H(+)</text>
        <dbReference type="Rhea" id="RHEA:29399"/>
        <dbReference type="ChEBI" id="CHEBI:15377"/>
        <dbReference type="ChEBI" id="CHEBI:15378"/>
        <dbReference type="ChEBI" id="CHEBI:33019"/>
        <dbReference type="ChEBI" id="CHEBI:58053"/>
        <dbReference type="ChEBI" id="CHEBI:61402"/>
        <dbReference type="EC" id="3.6.1.66"/>
    </reaction>
</comment>
<dbReference type="GO" id="GO:0009146">
    <property type="term" value="P:purine nucleoside triphosphate catabolic process"/>
    <property type="evidence" value="ECO:0007669"/>
    <property type="project" value="UniProtKB-UniRule"/>
</dbReference>
<feature type="binding site" evidence="10">
    <location>
        <position position="71"/>
    </location>
    <ligand>
        <name>Mg(2+)</name>
        <dbReference type="ChEBI" id="CHEBI:18420"/>
    </ligand>
</feature>
<dbReference type="GO" id="GO:0036220">
    <property type="term" value="F:ITP diphosphatase activity"/>
    <property type="evidence" value="ECO:0007669"/>
    <property type="project" value="UniProtKB-UniRule"/>
</dbReference>
<comment type="catalytic activity">
    <reaction evidence="8 10">
        <text>dITP + H2O = dIMP + diphosphate + H(+)</text>
        <dbReference type="Rhea" id="RHEA:28342"/>
        <dbReference type="ChEBI" id="CHEBI:15377"/>
        <dbReference type="ChEBI" id="CHEBI:15378"/>
        <dbReference type="ChEBI" id="CHEBI:33019"/>
        <dbReference type="ChEBI" id="CHEBI:61194"/>
        <dbReference type="ChEBI" id="CHEBI:61382"/>
        <dbReference type="EC" id="3.6.1.66"/>
    </reaction>
</comment>
<reference evidence="12" key="1">
    <citation type="submission" date="2020-06" db="EMBL/GenBank/DDBJ databases">
        <title>Insight into the genomes of haloalkaliphilic bacilli from Kenyan soda lakes.</title>
        <authorList>
            <person name="Mwirichia R."/>
            <person name="Villamizar G.C."/>
            <person name="Poehlein A."/>
            <person name="Mugweru J."/>
            <person name="Kipnyargis A."/>
            <person name="Kiplimo D."/>
            <person name="Orwa P."/>
            <person name="Daniel R."/>
        </authorList>
    </citation>
    <scope>NUCLEOTIDE SEQUENCE</scope>
    <source>
        <strain evidence="12">B1096_S55</strain>
    </source>
</reference>
<sequence>MYKEIFIATKNKGKVAEFEAFFAAKGLTVKSLLDLDEDIDVVEDGKTFEENAIKKAKTIGELIHKPVLADDSGLAVDVLNGAPGIYSARYAGPDKDDQANNEKLLKELANTNDEARTAQFVCALAIYFPSGDVKTVRGICKGTISHAPTGNHGFGYDPLFYLPELGKTMAQLTKQEKNTLSHRANALMTLNEMWDKWTLQE</sequence>
<dbReference type="CDD" id="cd00515">
    <property type="entry name" value="HAM1"/>
    <property type="match status" value="1"/>
</dbReference>
<evidence type="ECO:0000256" key="11">
    <source>
        <dbReference type="RuleBase" id="RU003781"/>
    </source>
</evidence>
<comment type="subunit">
    <text evidence="2 10">Homodimer.</text>
</comment>
<evidence type="ECO:0000256" key="3">
    <source>
        <dbReference type="ARBA" id="ARBA00022723"/>
    </source>
</evidence>
<dbReference type="NCBIfam" id="NF011397">
    <property type="entry name" value="PRK14822.1"/>
    <property type="match status" value="1"/>
</dbReference>
<comment type="caution">
    <text evidence="10">Lacks conserved residue(s) required for the propagation of feature annotation.</text>
</comment>
<dbReference type="GO" id="GO:0000166">
    <property type="term" value="F:nucleotide binding"/>
    <property type="evidence" value="ECO:0007669"/>
    <property type="project" value="UniProtKB-KW"/>
</dbReference>
<comment type="similarity">
    <text evidence="1 10 11">Belongs to the HAM1 NTPase family.</text>
</comment>
<feature type="binding site" evidence="10">
    <location>
        <position position="72"/>
    </location>
    <ligand>
        <name>substrate</name>
    </ligand>
</feature>
<dbReference type="Proteomes" id="UP001057753">
    <property type="component" value="Unassembled WGS sequence"/>
</dbReference>
<gene>
    <name evidence="12" type="ORF">HXA33_03550</name>
</gene>
<evidence type="ECO:0000256" key="10">
    <source>
        <dbReference type="HAMAP-Rule" id="MF_01405"/>
    </source>
</evidence>